<protein>
    <submittedName>
        <fullName evidence="1">Uncharacterized protein</fullName>
    </submittedName>
</protein>
<name>A0A4Y2S2H3_ARAVE</name>
<dbReference type="EMBL" id="BGPR01019524">
    <property type="protein sequence ID" value="GBN82191.1"/>
    <property type="molecule type" value="Genomic_DNA"/>
</dbReference>
<sequence length="100" mass="10968">MQDGSSVESGFEPGTLRLRDSRVALISKGCYRNSFNIFRARGDLVIRSRLRSQGVPGSNLYFTDDLPCLWALCEWVENPPAGVVRKFGKGGASSCVDLVI</sequence>
<dbReference type="Proteomes" id="UP000499080">
    <property type="component" value="Unassembled WGS sequence"/>
</dbReference>
<accession>A0A4Y2S2H3</accession>
<dbReference type="AlphaFoldDB" id="A0A4Y2S2H3"/>
<evidence type="ECO:0000313" key="1">
    <source>
        <dbReference type="EMBL" id="GBN82191.1"/>
    </source>
</evidence>
<keyword evidence="2" id="KW-1185">Reference proteome</keyword>
<proteinExistence type="predicted"/>
<gene>
    <name evidence="1" type="ORF">AVEN_145594_1</name>
</gene>
<evidence type="ECO:0000313" key="2">
    <source>
        <dbReference type="Proteomes" id="UP000499080"/>
    </source>
</evidence>
<comment type="caution">
    <text evidence="1">The sequence shown here is derived from an EMBL/GenBank/DDBJ whole genome shotgun (WGS) entry which is preliminary data.</text>
</comment>
<organism evidence="1 2">
    <name type="scientific">Araneus ventricosus</name>
    <name type="common">Orbweaver spider</name>
    <name type="synonym">Epeira ventricosa</name>
    <dbReference type="NCBI Taxonomy" id="182803"/>
    <lineage>
        <taxon>Eukaryota</taxon>
        <taxon>Metazoa</taxon>
        <taxon>Ecdysozoa</taxon>
        <taxon>Arthropoda</taxon>
        <taxon>Chelicerata</taxon>
        <taxon>Arachnida</taxon>
        <taxon>Araneae</taxon>
        <taxon>Araneomorphae</taxon>
        <taxon>Entelegynae</taxon>
        <taxon>Araneoidea</taxon>
        <taxon>Araneidae</taxon>
        <taxon>Araneus</taxon>
    </lineage>
</organism>
<reference evidence="1 2" key="1">
    <citation type="journal article" date="2019" name="Sci. Rep.">
        <title>Orb-weaving spider Araneus ventricosus genome elucidates the spidroin gene catalogue.</title>
        <authorList>
            <person name="Kono N."/>
            <person name="Nakamura H."/>
            <person name="Ohtoshi R."/>
            <person name="Moran D.A.P."/>
            <person name="Shinohara A."/>
            <person name="Yoshida Y."/>
            <person name="Fujiwara M."/>
            <person name="Mori M."/>
            <person name="Tomita M."/>
            <person name="Arakawa K."/>
        </authorList>
    </citation>
    <scope>NUCLEOTIDE SEQUENCE [LARGE SCALE GENOMIC DNA]</scope>
</reference>